<dbReference type="InterPro" id="IPR018725">
    <property type="entry name" value="DUF2259_secreted"/>
</dbReference>
<accession>A0A7X3FR02</accession>
<dbReference type="AlphaFoldDB" id="A0A7X3FR02"/>
<evidence type="ECO:0000313" key="3">
    <source>
        <dbReference type="Proteomes" id="UP000438106"/>
    </source>
</evidence>
<dbReference type="Proteomes" id="UP000438106">
    <property type="component" value="Unassembled WGS sequence"/>
</dbReference>
<feature type="chain" id="PRO_5030559920" evidence="1">
    <location>
        <begin position="33"/>
        <end position="250"/>
    </location>
</feature>
<dbReference type="Pfam" id="PF10016">
    <property type="entry name" value="DUF2259"/>
    <property type="match status" value="1"/>
</dbReference>
<proteinExistence type="predicted"/>
<feature type="signal peptide" evidence="1">
    <location>
        <begin position="1"/>
        <end position="32"/>
    </location>
</feature>
<keyword evidence="1" id="KW-0732">Signal</keyword>
<evidence type="ECO:0000256" key="1">
    <source>
        <dbReference type="SAM" id="SignalP"/>
    </source>
</evidence>
<gene>
    <name evidence="2" type="ORF">GO014_08270</name>
</gene>
<sequence>MNSMQPNAGLAATARLAASALVLWGFSQPALAGDRALIDYVGFSPDFRYFAFEEFGIQDGSGFAYSNLYVVDLDTDSWVVGTPVRLQAESEETSLEDIRAAVADKATSHIESFSIDVPVEIAALIGDGVPDTDGASLNFGAPAYWPGAVSGDYTLTLGTFETAATSPCAEWFGVAPKGYELSIADSGTTRLIHRDGNLPRSRGCPTDYRIHSVVMPFQGTTLSNAVAIISVYPGGFEGPDRRFLAVPLGL</sequence>
<reference evidence="2 3" key="1">
    <citation type="submission" date="2019-12" db="EMBL/GenBank/DDBJ databases">
        <title>Devosia maris sp. nov., isolated from the deep seawater.</title>
        <authorList>
            <person name="Liu Y."/>
        </authorList>
    </citation>
    <scope>NUCLEOTIDE SEQUENCE [LARGE SCALE GENOMIC DNA]</scope>
    <source>
        <strain evidence="2 3">L53-10-65</strain>
    </source>
</reference>
<dbReference type="EMBL" id="WQRF01000002">
    <property type="protein sequence ID" value="MVS99013.1"/>
    <property type="molecule type" value="Genomic_DNA"/>
</dbReference>
<comment type="caution">
    <text evidence="2">The sequence shown here is derived from an EMBL/GenBank/DDBJ whole genome shotgun (WGS) entry which is preliminary data.</text>
</comment>
<protein>
    <submittedName>
        <fullName evidence="2">DUF2259 domain-containing protein</fullName>
    </submittedName>
</protein>
<evidence type="ECO:0000313" key="2">
    <source>
        <dbReference type="EMBL" id="MVS99013.1"/>
    </source>
</evidence>
<name>A0A7X3FR02_9HYPH</name>
<keyword evidence="3" id="KW-1185">Reference proteome</keyword>
<organism evidence="2 3">
    <name type="scientific">Devosia marina</name>
    <dbReference type="NCBI Taxonomy" id="2683198"/>
    <lineage>
        <taxon>Bacteria</taxon>
        <taxon>Pseudomonadati</taxon>
        <taxon>Pseudomonadota</taxon>
        <taxon>Alphaproteobacteria</taxon>
        <taxon>Hyphomicrobiales</taxon>
        <taxon>Devosiaceae</taxon>
        <taxon>Devosia</taxon>
    </lineage>
</organism>